<name>A0A7W6G9W2_9HYPH</name>
<evidence type="ECO:0000313" key="1">
    <source>
        <dbReference type="EMBL" id="MBB3963295.1"/>
    </source>
</evidence>
<dbReference type="Proteomes" id="UP000582090">
    <property type="component" value="Unassembled WGS sequence"/>
</dbReference>
<dbReference type="AlphaFoldDB" id="A0A7W6G9W2"/>
<protein>
    <submittedName>
        <fullName evidence="1">Uncharacterized protein</fullName>
    </submittedName>
</protein>
<keyword evidence="2" id="KW-1185">Reference proteome</keyword>
<proteinExistence type="predicted"/>
<organism evidence="1 2">
    <name type="scientific">Rhizobium metallidurans</name>
    <dbReference type="NCBI Taxonomy" id="1265931"/>
    <lineage>
        <taxon>Bacteria</taxon>
        <taxon>Pseudomonadati</taxon>
        <taxon>Pseudomonadota</taxon>
        <taxon>Alphaproteobacteria</taxon>
        <taxon>Hyphomicrobiales</taxon>
        <taxon>Rhizobiaceae</taxon>
        <taxon>Rhizobium/Agrobacterium group</taxon>
        <taxon>Rhizobium</taxon>
    </lineage>
</organism>
<evidence type="ECO:0000313" key="2">
    <source>
        <dbReference type="Proteomes" id="UP000582090"/>
    </source>
</evidence>
<comment type="caution">
    <text evidence="1">The sequence shown here is derived from an EMBL/GenBank/DDBJ whole genome shotgun (WGS) entry which is preliminary data.</text>
</comment>
<accession>A0A7W6G9W2</accession>
<dbReference type="EMBL" id="JACIDW010000002">
    <property type="protein sequence ID" value="MBB3963295.1"/>
    <property type="molecule type" value="Genomic_DNA"/>
</dbReference>
<reference evidence="1 2" key="1">
    <citation type="submission" date="2020-08" db="EMBL/GenBank/DDBJ databases">
        <title>Genomic Encyclopedia of Type Strains, Phase IV (KMG-IV): sequencing the most valuable type-strain genomes for metagenomic binning, comparative biology and taxonomic classification.</title>
        <authorList>
            <person name="Goeker M."/>
        </authorList>
    </citation>
    <scope>NUCLEOTIDE SEQUENCE [LARGE SCALE GENOMIC DNA]</scope>
    <source>
        <strain evidence="1 2">DSM 26575</strain>
    </source>
</reference>
<gene>
    <name evidence="1" type="ORF">GGQ67_000920</name>
</gene>
<sequence length="64" mass="7066">MVIVPAVTETDTSSMPVERLTAVSILDAQEAQSIPLTRYLVLMISFIAVNLDSFEICTYNLMSL</sequence>